<organism evidence="2 3">
    <name type="scientific">Cystoisospora suis</name>
    <dbReference type="NCBI Taxonomy" id="483139"/>
    <lineage>
        <taxon>Eukaryota</taxon>
        <taxon>Sar</taxon>
        <taxon>Alveolata</taxon>
        <taxon>Apicomplexa</taxon>
        <taxon>Conoidasida</taxon>
        <taxon>Coccidia</taxon>
        <taxon>Eucoccidiorida</taxon>
        <taxon>Eimeriorina</taxon>
        <taxon>Sarcocystidae</taxon>
        <taxon>Cystoisospora</taxon>
    </lineage>
</organism>
<feature type="region of interest" description="Disordered" evidence="1">
    <location>
        <begin position="76"/>
        <end position="97"/>
    </location>
</feature>
<feature type="region of interest" description="Disordered" evidence="1">
    <location>
        <begin position="110"/>
        <end position="203"/>
    </location>
</feature>
<accession>A0A2C6KHY0</accession>
<feature type="compositionally biased region" description="Low complexity" evidence="1">
    <location>
        <begin position="186"/>
        <end position="198"/>
    </location>
</feature>
<protein>
    <submittedName>
        <fullName evidence="2">Uncharacterized protein</fullName>
    </submittedName>
</protein>
<reference evidence="2 3" key="1">
    <citation type="journal article" date="2017" name="Int. J. Parasitol.">
        <title>The genome of the protozoan parasite Cystoisospora suis and a reverse vaccinology approach to identify vaccine candidates.</title>
        <authorList>
            <person name="Palmieri N."/>
            <person name="Shrestha A."/>
            <person name="Ruttkowski B."/>
            <person name="Beck T."/>
            <person name="Vogl C."/>
            <person name="Tomley F."/>
            <person name="Blake D.P."/>
            <person name="Joachim A."/>
        </authorList>
    </citation>
    <scope>NUCLEOTIDE SEQUENCE [LARGE SCALE GENOMIC DNA]</scope>
    <source>
        <strain evidence="2 3">Wien I</strain>
    </source>
</reference>
<gene>
    <name evidence="2" type="ORF">CSUI_009463</name>
</gene>
<comment type="caution">
    <text evidence="2">The sequence shown here is derived from an EMBL/GenBank/DDBJ whole genome shotgun (WGS) entry which is preliminary data.</text>
</comment>
<proteinExistence type="predicted"/>
<evidence type="ECO:0000313" key="2">
    <source>
        <dbReference type="EMBL" id="PHJ16719.1"/>
    </source>
</evidence>
<dbReference type="EMBL" id="MIGC01005642">
    <property type="protein sequence ID" value="PHJ16719.1"/>
    <property type="molecule type" value="Genomic_DNA"/>
</dbReference>
<dbReference type="RefSeq" id="XP_067918444.1">
    <property type="nucleotide sequence ID" value="XM_068069579.1"/>
</dbReference>
<dbReference type="VEuPathDB" id="ToxoDB:CSUI_009463"/>
<dbReference type="GeneID" id="94432790"/>
<keyword evidence="3" id="KW-1185">Reference proteome</keyword>
<feature type="compositionally biased region" description="Basic and acidic residues" evidence="1">
    <location>
        <begin position="142"/>
        <end position="157"/>
    </location>
</feature>
<feature type="compositionally biased region" description="Polar residues" evidence="1">
    <location>
        <begin position="171"/>
        <end position="181"/>
    </location>
</feature>
<sequence>MQSIRSFGLKGKRKLLSFLFISQCVCLRTWSWGIIGGEGTGLKLHYGGDSGISVPIQSSSSSLPALRAIVHLHSSSSDLKEGTQQDNEASSSSSLGLRRSYLESGDDAFSTLSNEETEGGESIDNGGSSDTEGDNTEVTFISEKEEEKNKRNMKGVDENEEEDQQAFFSALQVNESSGLGTKSSEKVFSSSSDSQKSSVPPPPQCACEFAVCLREEKANTTHNSLSITNEVETV</sequence>
<feature type="non-terminal residue" evidence="2">
    <location>
        <position position="234"/>
    </location>
</feature>
<evidence type="ECO:0000313" key="3">
    <source>
        <dbReference type="Proteomes" id="UP000221165"/>
    </source>
</evidence>
<dbReference type="Proteomes" id="UP000221165">
    <property type="component" value="Unassembled WGS sequence"/>
</dbReference>
<evidence type="ECO:0000256" key="1">
    <source>
        <dbReference type="SAM" id="MobiDB-lite"/>
    </source>
</evidence>
<name>A0A2C6KHY0_9APIC</name>
<dbReference type="AlphaFoldDB" id="A0A2C6KHY0"/>